<comment type="caution">
    <text evidence="2">The sequence shown here is derived from an EMBL/GenBank/DDBJ whole genome shotgun (WGS) entry which is preliminary data.</text>
</comment>
<evidence type="ECO:0000313" key="2">
    <source>
        <dbReference type="EMBL" id="KAJ1727410.1"/>
    </source>
</evidence>
<sequence>MFMCPAHSWKTHESRDFDPDLGSRIAAIATAISNARSAYPLLTDAILGRAMQAADDEFQTDLADLEIRLGRNQLTRTWHDTLVIELQERRARTPTLFAREIAAKKYDWYKDRCALQLDKEEHGPIRPEQRRQKIKQQRARRGPNPRANEDDRLPHWPRTTKNWRDDISKSCRATMSNLLLGPAVRAL</sequence>
<gene>
    <name evidence="2" type="ORF">LPJ61_004582</name>
</gene>
<name>A0A9W7Y4K0_9FUNG</name>
<proteinExistence type="predicted"/>
<feature type="compositionally biased region" description="Basic and acidic residues" evidence="1">
    <location>
        <begin position="120"/>
        <end position="131"/>
    </location>
</feature>
<accession>A0A9W7Y4K0</accession>
<organism evidence="2 3">
    <name type="scientific">Coemansia biformis</name>
    <dbReference type="NCBI Taxonomy" id="1286918"/>
    <lineage>
        <taxon>Eukaryota</taxon>
        <taxon>Fungi</taxon>
        <taxon>Fungi incertae sedis</taxon>
        <taxon>Zoopagomycota</taxon>
        <taxon>Kickxellomycotina</taxon>
        <taxon>Kickxellomycetes</taxon>
        <taxon>Kickxellales</taxon>
        <taxon>Kickxellaceae</taxon>
        <taxon>Coemansia</taxon>
    </lineage>
</organism>
<reference evidence="2" key="1">
    <citation type="submission" date="2022-07" db="EMBL/GenBank/DDBJ databases">
        <title>Phylogenomic reconstructions and comparative analyses of Kickxellomycotina fungi.</title>
        <authorList>
            <person name="Reynolds N.K."/>
            <person name="Stajich J.E."/>
            <person name="Barry K."/>
            <person name="Grigoriev I.V."/>
            <person name="Crous P."/>
            <person name="Smith M.E."/>
        </authorList>
    </citation>
    <scope>NUCLEOTIDE SEQUENCE</scope>
    <source>
        <strain evidence="2">BCRC 34381</strain>
    </source>
</reference>
<dbReference type="AlphaFoldDB" id="A0A9W7Y4K0"/>
<dbReference type="Proteomes" id="UP001143981">
    <property type="component" value="Unassembled WGS sequence"/>
</dbReference>
<dbReference type="OrthoDB" id="5596825at2759"/>
<evidence type="ECO:0000313" key="3">
    <source>
        <dbReference type="Proteomes" id="UP001143981"/>
    </source>
</evidence>
<dbReference type="EMBL" id="JANBOI010001107">
    <property type="protein sequence ID" value="KAJ1727410.1"/>
    <property type="molecule type" value="Genomic_DNA"/>
</dbReference>
<keyword evidence="3" id="KW-1185">Reference proteome</keyword>
<evidence type="ECO:0000256" key="1">
    <source>
        <dbReference type="SAM" id="MobiDB-lite"/>
    </source>
</evidence>
<feature type="compositionally biased region" description="Basic residues" evidence="1">
    <location>
        <begin position="132"/>
        <end position="143"/>
    </location>
</feature>
<protein>
    <submittedName>
        <fullName evidence="2">Uncharacterized protein</fullName>
    </submittedName>
</protein>
<feature type="region of interest" description="Disordered" evidence="1">
    <location>
        <begin position="120"/>
        <end position="161"/>
    </location>
</feature>